<dbReference type="EnsemblMetazoa" id="XM_008191733.2">
    <property type="protein sequence ID" value="XP_008189955.1"/>
    <property type="gene ID" value="LOC103311898"/>
</dbReference>
<proteinExistence type="predicted"/>
<evidence type="ECO:0000259" key="3">
    <source>
        <dbReference type="Pfam" id="PF13359"/>
    </source>
</evidence>
<dbReference type="GO" id="GO:0046872">
    <property type="term" value="F:metal ion binding"/>
    <property type="evidence" value="ECO:0007669"/>
    <property type="project" value="UniProtKB-KW"/>
</dbReference>
<evidence type="ECO:0000313" key="4">
    <source>
        <dbReference type="EnsemblMetazoa" id="XP_008189955.1"/>
    </source>
</evidence>
<dbReference type="KEGG" id="api:103311898"/>
<dbReference type="OrthoDB" id="6602247at2759"/>
<accession>A0A8R2BBI6</accession>
<dbReference type="Pfam" id="PF13359">
    <property type="entry name" value="DDE_Tnp_4"/>
    <property type="match status" value="1"/>
</dbReference>
<name>A0A8R2BBI6_ACYPI</name>
<sequence>MPEPTKELWIKIAEGFYKNANFPNCLVAVDGKHIRIINPAKSGSNYYNYKHFFSIVLMALVDSNYCFLSIDVGAFGREGDTNIFKKSPLGKKLYDRQLDISCGKKLPNDNGGKE</sequence>
<dbReference type="InterPro" id="IPR027806">
    <property type="entry name" value="HARBI1_dom"/>
</dbReference>
<keyword evidence="5" id="KW-1185">Reference proteome</keyword>
<organism evidence="4 5">
    <name type="scientific">Acyrthosiphon pisum</name>
    <name type="common">Pea aphid</name>
    <dbReference type="NCBI Taxonomy" id="7029"/>
    <lineage>
        <taxon>Eukaryota</taxon>
        <taxon>Metazoa</taxon>
        <taxon>Ecdysozoa</taxon>
        <taxon>Arthropoda</taxon>
        <taxon>Hexapoda</taxon>
        <taxon>Insecta</taxon>
        <taxon>Pterygota</taxon>
        <taxon>Neoptera</taxon>
        <taxon>Paraneoptera</taxon>
        <taxon>Hemiptera</taxon>
        <taxon>Sternorrhyncha</taxon>
        <taxon>Aphidomorpha</taxon>
        <taxon>Aphidoidea</taxon>
        <taxon>Aphididae</taxon>
        <taxon>Macrosiphini</taxon>
        <taxon>Acyrthosiphon</taxon>
    </lineage>
</organism>
<evidence type="ECO:0000256" key="2">
    <source>
        <dbReference type="ARBA" id="ARBA00022723"/>
    </source>
</evidence>
<dbReference type="RefSeq" id="XP_008189955.1">
    <property type="nucleotide sequence ID" value="XM_008191733.2"/>
</dbReference>
<keyword evidence="2" id="KW-0479">Metal-binding</keyword>
<reference evidence="4" key="2">
    <citation type="submission" date="2022-06" db="UniProtKB">
        <authorList>
            <consortium name="EnsemblMetazoa"/>
        </authorList>
    </citation>
    <scope>IDENTIFICATION</scope>
</reference>
<comment type="cofactor">
    <cofactor evidence="1">
        <name>a divalent metal cation</name>
        <dbReference type="ChEBI" id="CHEBI:60240"/>
    </cofactor>
</comment>
<evidence type="ECO:0000256" key="1">
    <source>
        <dbReference type="ARBA" id="ARBA00001968"/>
    </source>
</evidence>
<feature type="domain" description="DDE Tnp4" evidence="3">
    <location>
        <begin position="29"/>
        <end position="94"/>
    </location>
</feature>
<dbReference type="AlphaFoldDB" id="A0A8R2BBI6"/>
<reference evidence="5" key="1">
    <citation type="submission" date="2010-06" db="EMBL/GenBank/DDBJ databases">
        <authorList>
            <person name="Jiang H."/>
            <person name="Abraham K."/>
            <person name="Ali S."/>
            <person name="Alsbrooks S.L."/>
            <person name="Anim B.N."/>
            <person name="Anosike U.S."/>
            <person name="Attaway T."/>
            <person name="Bandaranaike D.P."/>
            <person name="Battles P.K."/>
            <person name="Bell S.N."/>
            <person name="Bell A.V."/>
            <person name="Beltran B."/>
            <person name="Bickham C."/>
            <person name="Bustamante Y."/>
            <person name="Caleb T."/>
            <person name="Canada A."/>
            <person name="Cardenas V."/>
            <person name="Carter K."/>
            <person name="Chacko J."/>
            <person name="Chandrabose M.N."/>
            <person name="Chavez D."/>
            <person name="Chavez A."/>
            <person name="Chen L."/>
            <person name="Chu H.-S."/>
            <person name="Claassen K.J."/>
            <person name="Cockrell R."/>
            <person name="Collins M."/>
            <person name="Cooper J.A."/>
            <person name="Cree A."/>
            <person name="Curry S.M."/>
            <person name="Da Y."/>
            <person name="Dao M.D."/>
            <person name="Das B."/>
            <person name="Davila M.-L."/>
            <person name="Davy-Carroll L."/>
            <person name="Denson S."/>
            <person name="Dinh H."/>
            <person name="Ebong V.E."/>
            <person name="Edwards J.R."/>
            <person name="Egan A."/>
            <person name="El-Daye J."/>
            <person name="Escobedo L."/>
            <person name="Fernandez S."/>
            <person name="Fernando P.R."/>
            <person name="Flagg N."/>
            <person name="Forbes L.D."/>
            <person name="Fowler R.G."/>
            <person name="Fu Q."/>
            <person name="Gabisi R.A."/>
            <person name="Ganer J."/>
            <person name="Garbino Pronczuk A."/>
            <person name="Garcia R.M."/>
            <person name="Garner T."/>
            <person name="Garrett T.E."/>
            <person name="Gonzalez D.A."/>
            <person name="Hamid H."/>
            <person name="Hawkins E.S."/>
            <person name="Hirani K."/>
            <person name="Hogues M.E."/>
            <person name="Hollins B."/>
            <person name="Hsiao C.-H."/>
            <person name="Jabil R."/>
            <person name="James M.L."/>
            <person name="Jhangiani S.N."/>
            <person name="Johnson B."/>
            <person name="Johnson Q."/>
            <person name="Joshi V."/>
            <person name="Kalu J.B."/>
            <person name="Kam C."/>
            <person name="Kashfia A."/>
            <person name="Keebler J."/>
            <person name="Kisamo H."/>
            <person name="Kovar C.L."/>
            <person name="Lago L.A."/>
            <person name="Lai C.-Y."/>
            <person name="Laidlaw J."/>
            <person name="Lara F."/>
            <person name="Le T.-K."/>
            <person name="Lee S.L."/>
            <person name="Legall F.H."/>
            <person name="Lemon S.J."/>
            <person name="Lewis L.R."/>
            <person name="Li B."/>
            <person name="Liu Y."/>
            <person name="Liu Y.-S."/>
            <person name="Lopez J."/>
            <person name="Lozado R.J."/>
            <person name="Lu J."/>
            <person name="Madu R.C."/>
            <person name="Maheshwari M."/>
            <person name="Maheshwari R."/>
            <person name="Malloy K."/>
            <person name="Martinez E."/>
            <person name="Mathew T."/>
            <person name="Mercado I.C."/>
            <person name="Mercado C."/>
            <person name="Meyer B."/>
            <person name="Montgomery K."/>
            <person name="Morgan M.B."/>
            <person name="Munidasa M."/>
            <person name="Nazareth L.V."/>
            <person name="Nelson J."/>
            <person name="Ng B.M."/>
            <person name="Nguyen N.B."/>
            <person name="Nguyen P.Q."/>
            <person name="Nguyen T."/>
            <person name="Obregon M."/>
            <person name="Okwuonu G.O."/>
            <person name="Onwere C.G."/>
            <person name="Orozco G."/>
            <person name="Parra A."/>
            <person name="Patel S."/>
            <person name="Patil S."/>
            <person name="Perez A."/>
            <person name="Perez Y."/>
            <person name="Pham C."/>
            <person name="Primus E.L."/>
            <person name="Pu L.-L."/>
            <person name="Puazo M."/>
            <person name="Qin X."/>
            <person name="Quiroz J.B."/>
            <person name="Reese J."/>
            <person name="Richards S."/>
            <person name="Rives C.M."/>
            <person name="Robberts R."/>
            <person name="Ruiz S.J."/>
            <person name="Ruiz M.J."/>
            <person name="Santibanez J."/>
            <person name="Schneider B.W."/>
            <person name="Sisson I."/>
            <person name="Smith M."/>
            <person name="Sodergren E."/>
            <person name="Song X.-Z."/>
            <person name="Song B.B."/>
            <person name="Summersgill H."/>
            <person name="Thelus R."/>
            <person name="Thornton R.D."/>
            <person name="Trejos Z.Y."/>
            <person name="Usmani K."/>
            <person name="Vattathil S."/>
            <person name="Villasana D."/>
            <person name="Walker D.L."/>
            <person name="Wang S."/>
            <person name="Wang K."/>
            <person name="White C.S."/>
            <person name="Williams A.C."/>
            <person name="Williamson J."/>
            <person name="Wilson K."/>
            <person name="Woghiren I.O."/>
            <person name="Woodworth J.R."/>
            <person name="Worley K.C."/>
            <person name="Wright R.A."/>
            <person name="Wu W."/>
            <person name="Young L."/>
            <person name="Zhang L."/>
            <person name="Zhang J."/>
            <person name="Zhu Y."/>
            <person name="Muzny D.M."/>
            <person name="Weinstock G."/>
            <person name="Gibbs R.A."/>
        </authorList>
    </citation>
    <scope>NUCLEOTIDE SEQUENCE [LARGE SCALE GENOMIC DNA]</scope>
    <source>
        <strain evidence="5">LSR1</strain>
    </source>
</reference>
<evidence type="ECO:0000313" key="5">
    <source>
        <dbReference type="Proteomes" id="UP000007819"/>
    </source>
</evidence>
<protein>
    <recommendedName>
        <fullName evidence="3">DDE Tnp4 domain-containing protein</fullName>
    </recommendedName>
</protein>
<dbReference type="GeneID" id="103311898"/>
<dbReference type="Proteomes" id="UP000007819">
    <property type="component" value="Chromosome X"/>
</dbReference>